<dbReference type="Gene3D" id="1.20.120.450">
    <property type="entry name" value="dinb family like domain"/>
    <property type="match status" value="1"/>
</dbReference>
<feature type="domain" description="DinB-like" evidence="1">
    <location>
        <begin position="29"/>
        <end position="150"/>
    </location>
</feature>
<dbReference type="InterPro" id="IPR034660">
    <property type="entry name" value="DinB/YfiT-like"/>
</dbReference>
<evidence type="ECO:0000259" key="1">
    <source>
        <dbReference type="Pfam" id="PF12867"/>
    </source>
</evidence>
<dbReference type="STRING" id="1194090.SAMN05443144_105147"/>
<organism evidence="2 3">
    <name type="scientific">Fodinibius roseus</name>
    <dbReference type="NCBI Taxonomy" id="1194090"/>
    <lineage>
        <taxon>Bacteria</taxon>
        <taxon>Pseudomonadati</taxon>
        <taxon>Balneolota</taxon>
        <taxon>Balneolia</taxon>
        <taxon>Balneolales</taxon>
        <taxon>Balneolaceae</taxon>
        <taxon>Fodinibius</taxon>
    </lineage>
</organism>
<dbReference type="RefSeq" id="WP_073060991.1">
    <property type="nucleotide sequence ID" value="NZ_FQUS01000005.1"/>
</dbReference>
<accession>A0A1M4YTR6</accession>
<sequence length="184" mass="21455">MHASEISYIINQLDQTFDKNPWYGEPIHSILKSVDPDNVFESPTEGIHSIGELVAHLITYRVFATRRLLGDNDYYVSQENSFRWQRLYPEKKDAWDNLMGKLTTEHQHLLSILRESDGSILDKTVGGQSYSFRYLLNGIIQHDLYHLGQVVLIKKMNQRKHQAKPGPMNYSYKLFPFKDLSLIK</sequence>
<dbReference type="AlphaFoldDB" id="A0A1M4YTR6"/>
<dbReference type="OrthoDB" id="9814103at2"/>
<protein>
    <submittedName>
        <fullName evidence="2">Uncharacterized damage-inducible protein DinB (Forms a four-helix bundle)</fullName>
    </submittedName>
</protein>
<dbReference type="InterPro" id="IPR024775">
    <property type="entry name" value="DinB-like"/>
</dbReference>
<reference evidence="2 3" key="1">
    <citation type="submission" date="2016-11" db="EMBL/GenBank/DDBJ databases">
        <authorList>
            <person name="Jaros S."/>
            <person name="Januszkiewicz K."/>
            <person name="Wedrychowicz H."/>
        </authorList>
    </citation>
    <scope>NUCLEOTIDE SEQUENCE [LARGE SCALE GENOMIC DNA]</scope>
    <source>
        <strain evidence="2 3">DSM 21986</strain>
    </source>
</reference>
<dbReference type="SUPFAM" id="SSF109854">
    <property type="entry name" value="DinB/YfiT-like putative metalloenzymes"/>
    <property type="match status" value="1"/>
</dbReference>
<dbReference type="Pfam" id="PF12867">
    <property type="entry name" value="DinB_2"/>
    <property type="match status" value="1"/>
</dbReference>
<evidence type="ECO:0000313" key="3">
    <source>
        <dbReference type="Proteomes" id="UP000184041"/>
    </source>
</evidence>
<gene>
    <name evidence="2" type="ORF">SAMN05443144_105147</name>
</gene>
<keyword evidence="3" id="KW-1185">Reference proteome</keyword>
<dbReference type="Proteomes" id="UP000184041">
    <property type="component" value="Unassembled WGS sequence"/>
</dbReference>
<proteinExistence type="predicted"/>
<name>A0A1M4YTR6_9BACT</name>
<dbReference type="EMBL" id="FQUS01000005">
    <property type="protein sequence ID" value="SHF08852.1"/>
    <property type="molecule type" value="Genomic_DNA"/>
</dbReference>
<evidence type="ECO:0000313" key="2">
    <source>
        <dbReference type="EMBL" id="SHF08852.1"/>
    </source>
</evidence>